<name>A0ACC0TUE2_9AGAM</name>
<accession>A0ACC0TUE2</accession>
<reference evidence="1" key="1">
    <citation type="submission" date="2021-03" db="EMBL/GenBank/DDBJ databases">
        <title>Evolutionary priming and transition to the ectomycorrhizal habit in an iconic lineage of mushroom-forming fungi: is preadaptation a requirement?</title>
        <authorList>
            <consortium name="DOE Joint Genome Institute"/>
            <person name="Looney B.P."/>
            <person name="Miyauchi S."/>
            <person name="Morin E."/>
            <person name="Drula E."/>
            <person name="Courty P.E."/>
            <person name="Chicoki N."/>
            <person name="Fauchery L."/>
            <person name="Kohler A."/>
            <person name="Kuo A."/>
            <person name="LaButti K."/>
            <person name="Pangilinan J."/>
            <person name="Lipzen A."/>
            <person name="Riley R."/>
            <person name="Andreopoulos W."/>
            <person name="He G."/>
            <person name="Johnson J."/>
            <person name="Barry K.W."/>
            <person name="Grigoriev I.V."/>
            <person name="Nagy L."/>
            <person name="Hibbett D."/>
            <person name="Henrissat B."/>
            <person name="Matheny P.B."/>
            <person name="Labbe J."/>
            <person name="Martin A.F."/>
        </authorList>
    </citation>
    <scope>NUCLEOTIDE SEQUENCE</scope>
    <source>
        <strain evidence="1">BPL698</strain>
    </source>
</reference>
<sequence length="148" mass="16077">MSTEETGWNARGARAIATTGPLGCQQGKEERIQSSKNRSKTTSAEASDETRPFRVVPDLSSEGTSVESFLPVWAVETAGGGGGEEAGEVESNRVGGLEQGSSAVFVQFGKEEASEFGEHKSERKHSEAEWRAVAEDTTNWRSKFKSYW</sequence>
<evidence type="ECO:0000313" key="1">
    <source>
        <dbReference type="EMBL" id="KAI9438856.1"/>
    </source>
</evidence>
<gene>
    <name evidence="1" type="ORF">F5148DRAFT_1371750</name>
</gene>
<organism evidence="1 2">
    <name type="scientific">Russula earlei</name>
    <dbReference type="NCBI Taxonomy" id="71964"/>
    <lineage>
        <taxon>Eukaryota</taxon>
        <taxon>Fungi</taxon>
        <taxon>Dikarya</taxon>
        <taxon>Basidiomycota</taxon>
        <taxon>Agaricomycotina</taxon>
        <taxon>Agaricomycetes</taxon>
        <taxon>Russulales</taxon>
        <taxon>Russulaceae</taxon>
        <taxon>Russula</taxon>
    </lineage>
</organism>
<evidence type="ECO:0000313" key="2">
    <source>
        <dbReference type="Proteomes" id="UP001207468"/>
    </source>
</evidence>
<comment type="caution">
    <text evidence="1">The sequence shown here is derived from an EMBL/GenBank/DDBJ whole genome shotgun (WGS) entry which is preliminary data.</text>
</comment>
<keyword evidence="2" id="KW-1185">Reference proteome</keyword>
<proteinExistence type="predicted"/>
<dbReference type="EMBL" id="JAGFNK010000830">
    <property type="protein sequence ID" value="KAI9438856.1"/>
    <property type="molecule type" value="Genomic_DNA"/>
</dbReference>
<dbReference type="Proteomes" id="UP001207468">
    <property type="component" value="Unassembled WGS sequence"/>
</dbReference>
<protein>
    <submittedName>
        <fullName evidence="1">Uncharacterized protein</fullName>
    </submittedName>
</protein>